<dbReference type="AlphaFoldDB" id="A0A645DHC4"/>
<evidence type="ECO:0000313" key="1">
    <source>
        <dbReference type="EMBL" id="MPM88615.1"/>
    </source>
</evidence>
<name>A0A645DHC4_9ZZZZ</name>
<sequence>MSPCSQNFSGENINFRDSLHFITKKLYPYRMLRGANGKNLNYIPPHTEGASLKIHIITVILHFQ</sequence>
<reference evidence="1" key="1">
    <citation type="submission" date="2019-08" db="EMBL/GenBank/DDBJ databases">
        <authorList>
            <person name="Kucharzyk K."/>
            <person name="Murdoch R.W."/>
            <person name="Higgins S."/>
            <person name="Loffler F."/>
        </authorList>
    </citation>
    <scope>NUCLEOTIDE SEQUENCE</scope>
</reference>
<dbReference type="EMBL" id="VSSQ01036200">
    <property type="protein sequence ID" value="MPM88615.1"/>
    <property type="molecule type" value="Genomic_DNA"/>
</dbReference>
<comment type="caution">
    <text evidence="1">The sequence shown here is derived from an EMBL/GenBank/DDBJ whole genome shotgun (WGS) entry which is preliminary data.</text>
</comment>
<accession>A0A645DHC4</accession>
<gene>
    <name evidence="1" type="ORF">SDC9_135719</name>
</gene>
<proteinExistence type="predicted"/>
<protein>
    <submittedName>
        <fullName evidence="1">Uncharacterized protein</fullName>
    </submittedName>
</protein>
<organism evidence="1">
    <name type="scientific">bioreactor metagenome</name>
    <dbReference type="NCBI Taxonomy" id="1076179"/>
    <lineage>
        <taxon>unclassified sequences</taxon>
        <taxon>metagenomes</taxon>
        <taxon>ecological metagenomes</taxon>
    </lineage>
</organism>